<keyword evidence="1" id="KW-0472">Membrane</keyword>
<feature type="transmembrane region" description="Helical" evidence="1">
    <location>
        <begin position="326"/>
        <end position="346"/>
    </location>
</feature>
<keyword evidence="3" id="KW-1185">Reference proteome</keyword>
<dbReference type="EMBL" id="VFON01000001">
    <property type="protein sequence ID" value="TQL44752.1"/>
    <property type="molecule type" value="Genomic_DNA"/>
</dbReference>
<feature type="transmembrane region" description="Helical" evidence="1">
    <location>
        <begin position="227"/>
        <end position="247"/>
    </location>
</feature>
<feature type="transmembrane region" description="Helical" evidence="1">
    <location>
        <begin position="366"/>
        <end position="390"/>
    </location>
</feature>
<dbReference type="Pfam" id="PF07907">
    <property type="entry name" value="YibE_F"/>
    <property type="match status" value="1"/>
</dbReference>
<proteinExistence type="predicted"/>
<dbReference type="InterPro" id="IPR012507">
    <property type="entry name" value="YibE_F"/>
</dbReference>
<evidence type="ECO:0000313" key="3">
    <source>
        <dbReference type="Proteomes" id="UP000319094"/>
    </source>
</evidence>
<dbReference type="RefSeq" id="WP_344680231.1">
    <property type="nucleotide sequence ID" value="NZ_BAAAUY010000006.1"/>
</dbReference>
<dbReference type="AlphaFoldDB" id="A0A542Y9I8"/>
<dbReference type="PANTHER" id="PTHR41771">
    <property type="entry name" value="MEMBRANE PROTEIN-RELATED"/>
    <property type="match status" value="1"/>
</dbReference>
<keyword evidence="1" id="KW-0812">Transmembrane</keyword>
<dbReference type="PANTHER" id="PTHR41771:SF1">
    <property type="entry name" value="MEMBRANE PROTEIN"/>
    <property type="match status" value="1"/>
</dbReference>
<comment type="caution">
    <text evidence="2">The sequence shown here is derived from an EMBL/GenBank/DDBJ whole genome shotgun (WGS) entry which is preliminary data.</text>
</comment>
<evidence type="ECO:0000313" key="2">
    <source>
        <dbReference type="EMBL" id="TQL44752.1"/>
    </source>
</evidence>
<feature type="transmembrane region" description="Helical" evidence="1">
    <location>
        <begin position="170"/>
        <end position="191"/>
    </location>
</feature>
<feature type="transmembrane region" description="Helical" evidence="1">
    <location>
        <begin position="197"/>
        <end position="215"/>
    </location>
</feature>
<keyword evidence="1" id="KW-1133">Transmembrane helix</keyword>
<protein>
    <submittedName>
        <fullName evidence="2">Putative membrane protein</fullName>
    </submittedName>
</protein>
<feature type="transmembrane region" description="Helical" evidence="1">
    <location>
        <begin position="267"/>
        <end position="285"/>
    </location>
</feature>
<accession>A0A542Y9I8</accession>
<feature type="transmembrane region" description="Helical" evidence="1">
    <location>
        <begin position="146"/>
        <end position="163"/>
    </location>
</feature>
<reference evidence="2 3" key="1">
    <citation type="submission" date="2019-06" db="EMBL/GenBank/DDBJ databases">
        <title>Sequencing the genomes of 1000 actinobacteria strains.</title>
        <authorList>
            <person name="Klenk H.-P."/>
        </authorList>
    </citation>
    <scope>NUCLEOTIDE SEQUENCE [LARGE SCALE GENOMIC DNA]</scope>
    <source>
        <strain evidence="2 3">DSM 8803</strain>
    </source>
</reference>
<organism evidence="2 3">
    <name type="scientific">Leucobacter komagatae</name>
    <dbReference type="NCBI Taxonomy" id="55969"/>
    <lineage>
        <taxon>Bacteria</taxon>
        <taxon>Bacillati</taxon>
        <taxon>Actinomycetota</taxon>
        <taxon>Actinomycetes</taxon>
        <taxon>Micrococcales</taxon>
        <taxon>Microbacteriaceae</taxon>
        <taxon>Leucobacter</taxon>
    </lineage>
</organism>
<name>A0A542Y9I8_9MICO</name>
<sequence length="415" mass="43207">MVLTALGALTAVGLATLWPDYAKVAEVSERVAAHNHLPDGTTFERGHIVGAPEDCTLPPNPAALADPASVEQRTTTACLFIQVELATGPDAGRIVDVLAQGPMATSGLQEGDRVELVAFPEYQPQGAQVASHEVVNNYGLSGIIRGWPLLVLAAVFVGVIVAVGRLRGALALAALGVSAGVLLAFMLPALITGRPGILVGIVGASAIMFVTLYFVHGLSYRTTSALVGTLGGVLIIAGVSILAIHITRLSGVDEEGSILLTKVSGEIDFRALLTCAIIVASLGILNDVTITQASSVWELRAAAPHLKRRDVYASAMRIGRDHIASTVYTVFFAYTGAALSVLMVMYLHNRPLQSLLTIDTLAIEIVHTLCGGIGLVLAVPITTAVAALFIPAATAEASTPAKTMHHGNEKVGDRN</sequence>
<evidence type="ECO:0000256" key="1">
    <source>
        <dbReference type="SAM" id="Phobius"/>
    </source>
</evidence>
<gene>
    <name evidence="2" type="ORF">FB468_2820</name>
</gene>
<dbReference type="Proteomes" id="UP000319094">
    <property type="component" value="Unassembled WGS sequence"/>
</dbReference>